<dbReference type="InterPro" id="IPR032623">
    <property type="entry name" value="FecR_N"/>
</dbReference>
<evidence type="ECO:0000259" key="1">
    <source>
        <dbReference type="Pfam" id="PF04773"/>
    </source>
</evidence>
<dbReference type="STRING" id="157783.LK03_05055"/>
<dbReference type="PANTHER" id="PTHR30273">
    <property type="entry name" value="PERIPLASMIC SIGNAL SENSOR AND SIGMA FACTOR ACTIVATOR FECR-RELATED"/>
    <property type="match status" value="1"/>
</dbReference>
<dbReference type="InterPro" id="IPR006860">
    <property type="entry name" value="FecR"/>
</dbReference>
<dbReference type="InterPro" id="IPR012373">
    <property type="entry name" value="Ferrdict_sens_TM"/>
</dbReference>
<dbReference type="PANTHER" id="PTHR30273:SF2">
    <property type="entry name" value="PROTEIN FECR"/>
    <property type="match status" value="1"/>
</dbReference>
<dbReference type="GO" id="GO:0016989">
    <property type="term" value="F:sigma factor antagonist activity"/>
    <property type="evidence" value="ECO:0007669"/>
    <property type="project" value="TreeGrafter"/>
</dbReference>
<protein>
    <submittedName>
        <fullName evidence="3">Peptide ABC transporter substrate-binding protein</fullName>
    </submittedName>
</protein>
<dbReference type="PIRSF" id="PIRSF018266">
    <property type="entry name" value="FecR"/>
    <property type="match status" value="1"/>
</dbReference>
<dbReference type="Gene3D" id="2.60.120.1440">
    <property type="match status" value="1"/>
</dbReference>
<evidence type="ECO:0000313" key="3">
    <source>
        <dbReference type="EMBL" id="AIR88666.1"/>
    </source>
</evidence>
<dbReference type="KEGG" id="psw:LK03_05055"/>
<accession>A0A089WJB9</accession>
<reference evidence="3 4" key="1">
    <citation type="submission" date="2014-09" db="EMBL/GenBank/DDBJ databases">
        <authorList>
            <person name="Chan K.-G."/>
        </authorList>
    </citation>
    <scope>NUCLEOTIDE SEQUENCE [LARGE SCALE GENOMIC DNA]</scope>
    <source>
        <strain evidence="3 4">ND07</strain>
    </source>
</reference>
<feature type="domain" description="FecR N-terminal" evidence="2">
    <location>
        <begin position="8"/>
        <end position="50"/>
    </location>
</feature>
<dbReference type="Proteomes" id="UP000029493">
    <property type="component" value="Chromosome"/>
</dbReference>
<sequence>MPCEAVVRQAIEWSLRLQVHPCDTALYEQCQRWRTHAAEHERAWQQVQALTGELSQQFAALPASGLAIEALEQSQQRLHRRQALKLLSSVAVVGSAAWFARDVAPMQQWRADYATGIAQRGSFHLADGTSLQLNTDSAVNHAVGEGRRSITLTRGEILLDTATSQPGEGRSLLQVHSGHGVFETLAGRFVVRRDERQTRLSVIAGEVLVRPMKGQPVQARAGQDYRVSAIQAHLVPDPDMDASAWIDGLIVTRGMRLRDFLAEVARYRRGRVACSDDIADLRLSGVFRLQDTDKLLAVLPRTLPVQVDYRTRWWVTLRRQA</sequence>
<dbReference type="eggNOG" id="COG3712">
    <property type="taxonomic scope" value="Bacteria"/>
</dbReference>
<dbReference type="Pfam" id="PF04773">
    <property type="entry name" value="FecR"/>
    <property type="match status" value="1"/>
</dbReference>
<dbReference type="Pfam" id="PF16220">
    <property type="entry name" value="DUF4880"/>
    <property type="match status" value="1"/>
</dbReference>
<dbReference type="AlphaFoldDB" id="A0A089WJB9"/>
<gene>
    <name evidence="3" type="ORF">LK03_05055</name>
</gene>
<feature type="domain" description="FecR protein" evidence="1">
    <location>
        <begin position="112"/>
        <end position="207"/>
    </location>
</feature>
<dbReference type="EMBL" id="CP009455">
    <property type="protein sequence ID" value="AIR88666.1"/>
    <property type="molecule type" value="Genomic_DNA"/>
</dbReference>
<organism evidence="3 4">
    <name type="scientific">Pseudomonas cremoricolorata</name>
    <dbReference type="NCBI Taxonomy" id="157783"/>
    <lineage>
        <taxon>Bacteria</taxon>
        <taxon>Pseudomonadati</taxon>
        <taxon>Pseudomonadota</taxon>
        <taxon>Gammaproteobacteria</taxon>
        <taxon>Pseudomonadales</taxon>
        <taxon>Pseudomonadaceae</taxon>
        <taxon>Pseudomonas</taxon>
    </lineage>
</organism>
<name>A0A089WJB9_9PSED</name>
<keyword evidence="4" id="KW-1185">Reference proteome</keyword>
<evidence type="ECO:0000313" key="4">
    <source>
        <dbReference type="Proteomes" id="UP000029493"/>
    </source>
</evidence>
<proteinExistence type="predicted"/>
<evidence type="ECO:0000259" key="2">
    <source>
        <dbReference type="Pfam" id="PF16220"/>
    </source>
</evidence>